<evidence type="ECO:0000313" key="3">
    <source>
        <dbReference type="Proteomes" id="UP000002258"/>
    </source>
</evidence>
<feature type="compositionally biased region" description="Low complexity" evidence="1">
    <location>
        <begin position="337"/>
        <end position="356"/>
    </location>
</feature>
<keyword evidence="2" id="KW-0808">Transferase</keyword>
<dbReference type="eggNOG" id="ENOG502RQ9U">
    <property type="taxonomic scope" value="Eukaryota"/>
</dbReference>
<dbReference type="OMA" id="IYADANK"/>
<dbReference type="GeneID" id="4838655"/>
<feature type="compositionally biased region" description="Basic and acidic residues" evidence="1">
    <location>
        <begin position="90"/>
        <end position="100"/>
    </location>
</feature>
<proteinExistence type="predicted"/>
<keyword evidence="2" id="KW-0418">Kinase</keyword>
<accession>A3LUB7</accession>
<gene>
    <name evidence="2" type="primary">PEA1</name>
    <name evidence="2" type="ORF">PICST_31710</name>
</gene>
<dbReference type="GO" id="GO:0016301">
    <property type="term" value="F:kinase activity"/>
    <property type="evidence" value="ECO:0007669"/>
    <property type="project" value="UniProtKB-KW"/>
</dbReference>
<evidence type="ECO:0000313" key="2">
    <source>
        <dbReference type="EMBL" id="ABN66559.2"/>
    </source>
</evidence>
<feature type="region of interest" description="Disordered" evidence="1">
    <location>
        <begin position="158"/>
        <end position="178"/>
    </location>
</feature>
<feature type="region of interest" description="Disordered" evidence="1">
    <location>
        <begin position="272"/>
        <end position="297"/>
    </location>
</feature>
<protein>
    <submittedName>
        <fullName evidence="2">Phosphatidylinositol-4-phosphate 5-kinase and related FYVE finger-containing proteins</fullName>
    </submittedName>
</protein>
<feature type="region of interest" description="Disordered" evidence="1">
    <location>
        <begin position="334"/>
        <end position="397"/>
    </location>
</feature>
<dbReference type="RefSeq" id="XP_001384588.2">
    <property type="nucleotide sequence ID" value="XM_001384551.1"/>
</dbReference>
<keyword evidence="3" id="KW-1185">Reference proteome</keyword>
<sequence>MTASAIQKRFSQMSVSHKKVPVEETEESNSEFIKSINYDSLEKKYDIHKYYPSYIHNCGISTPVLRDLIIDKPIYADANKHVKKKKKRSSARDGRSTRRLEQVQELRELKKDQLQDRKDLRKEMRDLKKSQKTEVQEIKRKYKGRISQNIQEIKHNNKLMNDGSKEPNGRKISSVRNNSVGNVNPYEIGTSFSNFVDTSDETEVDEEDFLDLGYNNKEGLEGHFGMFEETKFRDPFNTFTIEKVSSAMNTLNNSNSNSNSMNSTIYLNNTNNNGHHYHNSVSHSTAASALSGSTKRNSSITGKFMKMMKGGSISSESSNDDGLISRNNTNIPFTHVLSKNSTNNSNNLSKNNSNTNGSHDHKNSYGGRNPGEPPLNPLSKAQSYDQTRSHMTNKRQNIKEKFLKLKINGERRHSDQIGMYITILLTDKIETKVK</sequence>
<organism evidence="2 3">
    <name type="scientific">Scheffersomyces stipitis (strain ATCC 58785 / CBS 6054 / NBRC 10063 / NRRL Y-11545)</name>
    <name type="common">Yeast</name>
    <name type="synonym">Pichia stipitis</name>
    <dbReference type="NCBI Taxonomy" id="322104"/>
    <lineage>
        <taxon>Eukaryota</taxon>
        <taxon>Fungi</taxon>
        <taxon>Dikarya</taxon>
        <taxon>Ascomycota</taxon>
        <taxon>Saccharomycotina</taxon>
        <taxon>Pichiomycetes</taxon>
        <taxon>Debaryomycetaceae</taxon>
        <taxon>Scheffersomyces</taxon>
    </lineage>
</organism>
<feature type="compositionally biased region" description="Polar residues" evidence="1">
    <location>
        <begin position="379"/>
        <end position="390"/>
    </location>
</feature>
<dbReference type="HOGENOM" id="CLU_778694_0_0_1"/>
<dbReference type="InParanoid" id="A3LUB7"/>
<dbReference type="OrthoDB" id="4096449at2759"/>
<feature type="region of interest" description="Disordered" evidence="1">
    <location>
        <begin position="81"/>
        <end position="100"/>
    </location>
</feature>
<dbReference type="Proteomes" id="UP000002258">
    <property type="component" value="Chromosome 4"/>
</dbReference>
<evidence type="ECO:0000256" key="1">
    <source>
        <dbReference type="SAM" id="MobiDB-lite"/>
    </source>
</evidence>
<feature type="compositionally biased region" description="Polar residues" evidence="1">
    <location>
        <begin position="280"/>
        <end position="297"/>
    </location>
</feature>
<feature type="region of interest" description="Disordered" evidence="1">
    <location>
        <begin position="114"/>
        <end position="136"/>
    </location>
</feature>
<reference evidence="2 3" key="1">
    <citation type="journal article" date="2007" name="Nat. Biotechnol.">
        <title>Genome sequence of the lignocellulose-bioconverting and xylose-fermenting yeast Pichia stipitis.</title>
        <authorList>
            <person name="Jeffries T.W."/>
            <person name="Grigoriev I.V."/>
            <person name="Grimwood J."/>
            <person name="Laplaza J.M."/>
            <person name="Aerts A."/>
            <person name="Salamov A."/>
            <person name="Schmutz J."/>
            <person name="Lindquist E."/>
            <person name="Dehal P."/>
            <person name="Shapiro H."/>
            <person name="Jin Y.S."/>
            <person name="Passoth V."/>
            <person name="Richardson P.M."/>
        </authorList>
    </citation>
    <scope>NUCLEOTIDE SEQUENCE [LARGE SCALE GENOMIC DNA]</scope>
    <source>
        <strain evidence="3">ATCC 58785 / CBS 6054 / NBRC 10063 / NRRL Y-11545</strain>
    </source>
</reference>
<dbReference type="KEGG" id="pic:PICST_31710"/>
<dbReference type="EMBL" id="CP000498">
    <property type="protein sequence ID" value="ABN66559.2"/>
    <property type="molecule type" value="Genomic_DNA"/>
</dbReference>
<dbReference type="AlphaFoldDB" id="A3LUB7"/>
<name>A3LUB7_PICST</name>